<protein>
    <submittedName>
        <fullName evidence="2">DUF2470 domain-containing protein</fullName>
    </submittedName>
</protein>
<gene>
    <name evidence="2" type="ORF">ACFQVC_03235</name>
</gene>
<reference evidence="3" key="1">
    <citation type="journal article" date="2019" name="Int. J. Syst. Evol. Microbiol.">
        <title>The Global Catalogue of Microorganisms (GCM) 10K type strain sequencing project: providing services to taxonomists for standard genome sequencing and annotation.</title>
        <authorList>
            <consortium name="The Broad Institute Genomics Platform"/>
            <consortium name="The Broad Institute Genome Sequencing Center for Infectious Disease"/>
            <person name="Wu L."/>
            <person name="Ma J."/>
        </authorList>
    </citation>
    <scope>NUCLEOTIDE SEQUENCE [LARGE SCALE GENOMIC DNA]</scope>
    <source>
        <strain evidence="3">SYNS20</strain>
    </source>
</reference>
<evidence type="ECO:0000259" key="1">
    <source>
        <dbReference type="Pfam" id="PF10615"/>
    </source>
</evidence>
<evidence type="ECO:0000313" key="2">
    <source>
        <dbReference type="EMBL" id="MFC7303226.1"/>
    </source>
</evidence>
<dbReference type="RefSeq" id="WP_381826148.1">
    <property type="nucleotide sequence ID" value="NZ_JBHTCF010000001.1"/>
</dbReference>
<proteinExistence type="predicted"/>
<dbReference type="InterPro" id="IPR037119">
    <property type="entry name" value="Haem_oxidase_HugZ-like_sf"/>
</dbReference>
<dbReference type="Pfam" id="PF10615">
    <property type="entry name" value="DUF2470"/>
    <property type="match status" value="1"/>
</dbReference>
<dbReference type="EMBL" id="JBHTCF010000001">
    <property type="protein sequence ID" value="MFC7303226.1"/>
    <property type="molecule type" value="Genomic_DNA"/>
</dbReference>
<feature type="domain" description="DUF2470" evidence="1">
    <location>
        <begin position="150"/>
        <end position="226"/>
    </location>
</feature>
<dbReference type="InterPro" id="IPR019595">
    <property type="entry name" value="DUF2470"/>
</dbReference>
<comment type="caution">
    <text evidence="2">The sequence shown here is derived from an EMBL/GenBank/DDBJ whole genome shotgun (WGS) entry which is preliminary data.</text>
</comment>
<sequence>MAAPTDPSAVPAVPAAPTDAERARTILAAAGSLTLTTDGHQNDRVVLHVVDTASRLLLINPPDGRLTAELAVAPGSGLASFAEFTDVAPVAVRDRVRARLALSGRLTLACPDTLLFRPARAALTEGDEVRAIDVACLAAAPPDPLAVQEAELLSHLDAAHGETVARLARLVPARLLLDVVGIRPVRIDSKGLVLRLERLRTHHDVRVPFASAATSPEDVGRRIHELLALSTSRPRGLS</sequence>
<evidence type="ECO:0000313" key="3">
    <source>
        <dbReference type="Proteomes" id="UP001596523"/>
    </source>
</evidence>
<dbReference type="Gene3D" id="3.20.180.10">
    <property type="entry name" value="PNP-oxidase-like"/>
    <property type="match status" value="1"/>
</dbReference>
<keyword evidence="3" id="KW-1185">Reference proteome</keyword>
<organism evidence="2 3">
    <name type="scientific">Streptomyces monticola</name>
    <dbReference type="NCBI Taxonomy" id="2666263"/>
    <lineage>
        <taxon>Bacteria</taxon>
        <taxon>Bacillati</taxon>
        <taxon>Actinomycetota</taxon>
        <taxon>Actinomycetes</taxon>
        <taxon>Kitasatosporales</taxon>
        <taxon>Streptomycetaceae</taxon>
        <taxon>Streptomyces</taxon>
    </lineage>
</organism>
<dbReference type="Proteomes" id="UP001596523">
    <property type="component" value="Unassembled WGS sequence"/>
</dbReference>
<accession>A0ABW2JCW9</accession>
<name>A0ABW2JCW9_9ACTN</name>
<dbReference type="SUPFAM" id="SSF50475">
    <property type="entry name" value="FMN-binding split barrel"/>
    <property type="match status" value="1"/>
</dbReference>